<dbReference type="OrthoDB" id="210346at2"/>
<reference evidence="1 2" key="1">
    <citation type="submission" date="2018-12" db="EMBL/GenBank/DDBJ databases">
        <title>bacterium Hansschlegelia zhihuaiae S113.</title>
        <authorList>
            <person name="He J."/>
        </authorList>
    </citation>
    <scope>NUCLEOTIDE SEQUENCE [LARGE SCALE GENOMIC DNA]</scope>
    <source>
        <strain evidence="1 2">S 113</strain>
    </source>
</reference>
<protein>
    <recommendedName>
        <fullName evidence="3">Methyltransferase domain-containing protein</fullName>
    </recommendedName>
</protein>
<dbReference type="SUPFAM" id="SSF53335">
    <property type="entry name" value="S-adenosyl-L-methionine-dependent methyltransferases"/>
    <property type="match status" value="1"/>
</dbReference>
<dbReference type="Gene3D" id="3.40.50.150">
    <property type="entry name" value="Vaccinia Virus protein VP39"/>
    <property type="match status" value="1"/>
</dbReference>
<sequence>MARTRYLALAISKLAPPPSGYQVVHFAPEKGLAKLLHAKYASHYVAADYAPERYSNIGLPVKFVDLREPGSHFPPDSVQGFIHSHILEHIPAPIDKVVTDMNNAVRKGGFHIFVLPVRGQRYREDLSPDLSPEERSVQFGHPEHMRDFGRRDLPDLLARWFSGWSQQDMSLHITEDELMSANIPATAQSQMTGHSVFFFSKNS</sequence>
<organism evidence="1 2">
    <name type="scientific">Hansschlegelia zhihuaiae</name>
    <dbReference type="NCBI Taxonomy" id="405005"/>
    <lineage>
        <taxon>Bacteria</taxon>
        <taxon>Pseudomonadati</taxon>
        <taxon>Pseudomonadota</taxon>
        <taxon>Alphaproteobacteria</taxon>
        <taxon>Hyphomicrobiales</taxon>
        <taxon>Methylopilaceae</taxon>
        <taxon>Hansschlegelia</taxon>
    </lineage>
</organism>
<dbReference type="EMBL" id="RYFI01000004">
    <property type="protein sequence ID" value="RXF74456.1"/>
    <property type="molecule type" value="Genomic_DNA"/>
</dbReference>
<gene>
    <name evidence="1" type="ORF">EK403_06520</name>
</gene>
<evidence type="ECO:0000313" key="2">
    <source>
        <dbReference type="Proteomes" id="UP000289708"/>
    </source>
</evidence>
<dbReference type="Proteomes" id="UP000289708">
    <property type="component" value="Unassembled WGS sequence"/>
</dbReference>
<proteinExistence type="predicted"/>
<keyword evidence="2" id="KW-1185">Reference proteome</keyword>
<dbReference type="RefSeq" id="WP_128776681.1">
    <property type="nucleotide sequence ID" value="NZ_RYFI01000004.1"/>
</dbReference>
<accession>A0A4Q0MN43</accession>
<name>A0A4Q0MN43_9HYPH</name>
<dbReference type="InterPro" id="IPR029063">
    <property type="entry name" value="SAM-dependent_MTases_sf"/>
</dbReference>
<evidence type="ECO:0008006" key="3">
    <source>
        <dbReference type="Google" id="ProtNLM"/>
    </source>
</evidence>
<dbReference type="AlphaFoldDB" id="A0A4Q0MN43"/>
<evidence type="ECO:0000313" key="1">
    <source>
        <dbReference type="EMBL" id="RXF74456.1"/>
    </source>
</evidence>
<comment type="caution">
    <text evidence="1">The sequence shown here is derived from an EMBL/GenBank/DDBJ whole genome shotgun (WGS) entry which is preliminary data.</text>
</comment>